<evidence type="ECO:0000313" key="2">
    <source>
        <dbReference type="Proteomes" id="UP000658382"/>
    </source>
</evidence>
<accession>A0A917PWI8</accession>
<dbReference type="Proteomes" id="UP000658382">
    <property type="component" value="Unassembled WGS sequence"/>
</dbReference>
<sequence>MLTELLLLLEPDEFELELDPDDPFEPSMLSFWPIRIKSDDRLFQFFSWRTDTPYSLPSADSESPDLTV</sequence>
<name>A0A917PWI8_9BACI</name>
<proteinExistence type="predicted"/>
<keyword evidence="2" id="KW-1185">Reference proteome</keyword>
<dbReference type="EMBL" id="BMNQ01000019">
    <property type="protein sequence ID" value="GGJ94975.1"/>
    <property type="molecule type" value="Genomic_DNA"/>
</dbReference>
<protein>
    <submittedName>
        <fullName evidence="1">Uncharacterized protein</fullName>
    </submittedName>
</protein>
<reference evidence="1" key="2">
    <citation type="submission" date="2020-09" db="EMBL/GenBank/DDBJ databases">
        <authorList>
            <person name="Sun Q."/>
            <person name="Ohkuma M."/>
        </authorList>
    </citation>
    <scope>NUCLEOTIDE SEQUENCE</scope>
    <source>
        <strain evidence="1">JCM 12580</strain>
    </source>
</reference>
<dbReference type="AlphaFoldDB" id="A0A917PWI8"/>
<gene>
    <name evidence="1" type="ORF">GCM10007063_16880</name>
</gene>
<evidence type="ECO:0000313" key="1">
    <source>
        <dbReference type="EMBL" id="GGJ94975.1"/>
    </source>
</evidence>
<comment type="caution">
    <text evidence="1">The sequence shown here is derived from an EMBL/GenBank/DDBJ whole genome shotgun (WGS) entry which is preliminary data.</text>
</comment>
<reference evidence="1" key="1">
    <citation type="journal article" date="2014" name="Int. J. Syst. Evol. Microbiol.">
        <title>Complete genome sequence of Corynebacterium casei LMG S-19264T (=DSM 44701T), isolated from a smear-ripened cheese.</title>
        <authorList>
            <consortium name="US DOE Joint Genome Institute (JGI-PGF)"/>
            <person name="Walter F."/>
            <person name="Albersmeier A."/>
            <person name="Kalinowski J."/>
            <person name="Ruckert C."/>
        </authorList>
    </citation>
    <scope>NUCLEOTIDE SEQUENCE</scope>
    <source>
        <strain evidence="1">JCM 12580</strain>
    </source>
</reference>
<organism evidence="1 2">
    <name type="scientific">Lentibacillus kapialis</name>
    <dbReference type="NCBI Taxonomy" id="340214"/>
    <lineage>
        <taxon>Bacteria</taxon>
        <taxon>Bacillati</taxon>
        <taxon>Bacillota</taxon>
        <taxon>Bacilli</taxon>
        <taxon>Bacillales</taxon>
        <taxon>Bacillaceae</taxon>
        <taxon>Lentibacillus</taxon>
    </lineage>
</organism>